<dbReference type="SUPFAM" id="SSF56672">
    <property type="entry name" value="DNA/RNA polymerases"/>
    <property type="match status" value="1"/>
</dbReference>
<evidence type="ECO:0000256" key="10">
    <source>
        <dbReference type="ARBA" id="ARBA00022801"/>
    </source>
</evidence>
<dbReference type="Gene3D" id="3.40.50.1010">
    <property type="entry name" value="5'-nuclease"/>
    <property type="match status" value="1"/>
</dbReference>
<dbReference type="Pfam" id="PF01367">
    <property type="entry name" value="5_3_exonuc"/>
    <property type="match status" value="1"/>
</dbReference>
<dbReference type="RefSeq" id="WP_166010572.1">
    <property type="nucleotide sequence ID" value="NZ_CP049888.1"/>
</dbReference>
<dbReference type="InterPro" id="IPR019760">
    <property type="entry name" value="DNA-dir_DNA_pol_A_CS"/>
</dbReference>
<dbReference type="SUPFAM" id="SSF88723">
    <property type="entry name" value="PIN domain-like"/>
    <property type="match status" value="1"/>
</dbReference>
<dbReference type="SMART" id="SM00482">
    <property type="entry name" value="POLAc"/>
    <property type="match status" value="1"/>
</dbReference>
<dbReference type="Gene3D" id="3.30.70.370">
    <property type="match status" value="1"/>
</dbReference>
<keyword evidence="14 17" id="KW-0234">DNA repair</keyword>
<evidence type="ECO:0000256" key="11">
    <source>
        <dbReference type="ARBA" id="ARBA00022839"/>
    </source>
</evidence>
<evidence type="ECO:0000256" key="13">
    <source>
        <dbReference type="ARBA" id="ARBA00023125"/>
    </source>
</evidence>
<dbReference type="InterPro" id="IPR002562">
    <property type="entry name" value="3'-5'_exonuclease_dom"/>
</dbReference>
<dbReference type="InterPro" id="IPR002298">
    <property type="entry name" value="DNA_polymerase_A"/>
</dbReference>
<keyword evidence="6 17" id="KW-0548">Nucleotidyltransferase</keyword>
<dbReference type="CDD" id="cd09859">
    <property type="entry name" value="PIN_53EXO"/>
    <property type="match status" value="1"/>
</dbReference>
<feature type="domain" description="DNA-directed DNA polymerase family A palm" evidence="20">
    <location>
        <begin position="650"/>
        <end position="858"/>
    </location>
</feature>
<keyword evidence="11" id="KW-0269">Exonuclease</keyword>
<dbReference type="CDD" id="cd08637">
    <property type="entry name" value="DNA_pol_A_pol_I_C"/>
    <property type="match status" value="1"/>
</dbReference>
<protein>
    <recommendedName>
        <fullName evidence="4 16">DNA polymerase I</fullName>
        <ecNumber evidence="3 16">2.7.7.7</ecNumber>
    </recommendedName>
</protein>
<dbReference type="GO" id="GO:0008409">
    <property type="term" value="F:5'-3' exonuclease activity"/>
    <property type="evidence" value="ECO:0007669"/>
    <property type="project" value="InterPro"/>
</dbReference>
<dbReference type="EC" id="2.7.7.7" evidence="3 16"/>
<evidence type="ECO:0000313" key="21">
    <source>
        <dbReference type="EMBL" id="QIL50707.1"/>
    </source>
</evidence>
<organism evidence="21 22">
    <name type="scientific">Weissella coleopterorum</name>
    <dbReference type="NCBI Taxonomy" id="2714949"/>
    <lineage>
        <taxon>Bacteria</taxon>
        <taxon>Bacillati</taxon>
        <taxon>Bacillota</taxon>
        <taxon>Bacilli</taxon>
        <taxon>Lactobacillales</taxon>
        <taxon>Lactobacillaceae</taxon>
        <taxon>Weissella</taxon>
    </lineage>
</organism>
<accession>A0A6G8B0E1</accession>
<dbReference type="InterPro" id="IPR012337">
    <property type="entry name" value="RNaseH-like_sf"/>
</dbReference>
<dbReference type="InterPro" id="IPR036279">
    <property type="entry name" value="5-3_exonuclease_C_sf"/>
</dbReference>
<feature type="domain" description="3'-5' exonuclease" evidence="18">
    <location>
        <begin position="315"/>
        <end position="484"/>
    </location>
</feature>
<dbReference type="SMART" id="SM00475">
    <property type="entry name" value="53EXOc"/>
    <property type="match status" value="1"/>
</dbReference>
<dbReference type="Pfam" id="PF02739">
    <property type="entry name" value="5_3_exonuc_N"/>
    <property type="match status" value="1"/>
</dbReference>
<dbReference type="Pfam" id="PF00476">
    <property type="entry name" value="DNA_pol_A"/>
    <property type="match status" value="1"/>
</dbReference>
<comment type="subunit">
    <text evidence="2 17">Single-chain monomer with multiple functions.</text>
</comment>
<evidence type="ECO:0000256" key="4">
    <source>
        <dbReference type="ARBA" id="ARBA00020311"/>
    </source>
</evidence>
<dbReference type="GO" id="GO:0006261">
    <property type="term" value="P:DNA-templated DNA replication"/>
    <property type="evidence" value="ECO:0007669"/>
    <property type="project" value="UniProtKB-UniRule"/>
</dbReference>
<evidence type="ECO:0000256" key="6">
    <source>
        <dbReference type="ARBA" id="ARBA00022695"/>
    </source>
</evidence>
<keyword evidence="13 17" id="KW-0238">DNA-binding</keyword>
<evidence type="ECO:0000259" key="19">
    <source>
        <dbReference type="SMART" id="SM00475"/>
    </source>
</evidence>
<dbReference type="Gene3D" id="3.30.420.10">
    <property type="entry name" value="Ribonuclease H-like superfamily/Ribonuclease H"/>
    <property type="match status" value="1"/>
</dbReference>
<keyword evidence="9 17" id="KW-0227">DNA damage</keyword>
<dbReference type="SUPFAM" id="SSF47807">
    <property type="entry name" value="5' to 3' exonuclease, C-terminal subdomain"/>
    <property type="match status" value="1"/>
</dbReference>
<dbReference type="GO" id="GO:0003887">
    <property type="term" value="F:DNA-directed DNA polymerase activity"/>
    <property type="evidence" value="ECO:0007669"/>
    <property type="project" value="UniProtKB-UniRule"/>
</dbReference>
<dbReference type="NCBIfam" id="NF004397">
    <property type="entry name" value="PRK05755.1"/>
    <property type="match status" value="1"/>
</dbReference>
<dbReference type="InterPro" id="IPR001098">
    <property type="entry name" value="DNA-dir_DNA_pol_A_palm_dom"/>
</dbReference>
<dbReference type="PANTHER" id="PTHR10133:SF27">
    <property type="entry name" value="DNA POLYMERASE NU"/>
    <property type="match status" value="1"/>
</dbReference>
<evidence type="ECO:0000256" key="8">
    <source>
        <dbReference type="ARBA" id="ARBA00022722"/>
    </source>
</evidence>
<dbReference type="SMART" id="SM00474">
    <property type="entry name" value="35EXOc"/>
    <property type="match status" value="1"/>
</dbReference>
<sequence length="894" mass="100855">MEKPKLLLIDGNSLAFRAFYALINQVDRFVNHDGLHTNALVGFNNLLDGIVDPFEPDKALVAWDAGKTTFRTNAYDNYKGNRDKTPQELVEQFEPMREMVRLHGITNYELPDYEADDIIGTMAKAGVAAGYNVTIVTGDRDMRQLVADNITVWITKKGISEIDKYTPNEVSDVYGGLTPDQVVEVKGLQGDPSDNYPGVPGIGEKTAIKLIQEYNTIPELYAQIDDMKASKRKENLIQYQDDAFLSRDLARIRTDAPVTIQLEDLIYQGIQYQDLIPFYQHLDFKQQLVKLANQGYTIAGARESVQEKQVLNVVPLTANNLAHVELLTDDVDFYLELDGDNYHRAAIVGFVLGNQKQGYLASRDLELLTQATPVRKVLENKAVKKNVFNAKETFVALHRYNVNLVGVDFDLLLVSYLLNVNDNSNDLGTVAHEHNYFDVQSDDEVYGKGAKFAILENDTDFFEHLGRKVQAIGALKAPLTQKLVEHEQTDLYTEIELPLTFVLAQMEMTGITVNAERLLGMQSKLTERLSELEQTIHQQAGHEFNIQSPKQLGVILFEEMGLKPLKKTKTGYSTSVEVLEQMTDVPIVASILQYRQLAKILSTYVDGLLRVIHGSDSKVHTRYLQTLTQTGRLSSVDPNLQNIPVRVEEGRQIRAAFEPEQKGWSLLSADYSQIELRVLAHITDDEIMRQAFINDEDIHAATARRIFGLDPDAVVDGNLRRQAKAVNFGIVYGISDFGLAKNIGTDRKTAKNIIETYLLEYSGVKSWTEKIVLDAREKGYVETLSHRRRYLPDIKAKSFNARSFAERTAMNTPIQGSAADIIKIAMIKMQKALDQQNLKSKMLLQVHDELIFEVPEEELELMHQLVPEVMDSAVKLTVPLKVETHEGKTWYDAK</sequence>
<dbReference type="GO" id="GO:0008408">
    <property type="term" value="F:3'-5' exonuclease activity"/>
    <property type="evidence" value="ECO:0007669"/>
    <property type="project" value="InterPro"/>
</dbReference>
<feature type="domain" description="5'-3' exonuclease" evidence="19">
    <location>
        <begin position="2"/>
        <end position="268"/>
    </location>
</feature>
<keyword evidence="5 17" id="KW-0808">Transferase</keyword>
<dbReference type="InterPro" id="IPR036397">
    <property type="entry name" value="RNaseH_sf"/>
</dbReference>
<dbReference type="SUPFAM" id="SSF53098">
    <property type="entry name" value="Ribonuclease H-like"/>
    <property type="match status" value="1"/>
</dbReference>
<dbReference type="InterPro" id="IPR054690">
    <property type="entry name" value="DNA_polI_exonuclease"/>
</dbReference>
<evidence type="ECO:0000256" key="14">
    <source>
        <dbReference type="ARBA" id="ARBA00023204"/>
    </source>
</evidence>
<dbReference type="FunFam" id="1.10.150.20:FF:000003">
    <property type="entry name" value="DNA polymerase I"/>
    <property type="match status" value="1"/>
</dbReference>
<evidence type="ECO:0000259" key="20">
    <source>
        <dbReference type="SMART" id="SM00482"/>
    </source>
</evidence>
<comment type="similarity">
    <text evidence="1 17">Belongs to the DNA polymerase type-A family.</text>
</comment>
<dbReference type="InterPro" id="IPR029060">
    <property type="entry name" value="PIN-like_dom_sf"/>
</dbReference>
<dbReference type="FunFam" id="1.10.150.20:FF:000002">
    <property type="entry name" value="DNA polymerase I"/>
    <property type="match status" value="1"/>
</dbReference>
<evidence type="ECO:0000256" key="9">
    <source>
        <dbReference type="ARBA" id="ARBA00022763"/>
    </source>
</evidence>
<dbReference type="InterPro" id="IPR043502">
    <property type="entry name" value="DNA/RNA_pol_sf"/>
</dbReference>
<evidence type="ECO:0000259" key="18">
    <source>
        <dbReference type="SMART" id="SM00474"/>
    </source>
</evidence>
<keyword evidence="7 17" id="KW-0235">DNA replication</keyword>
<reference evidence="21 22" key="1">
    <citation type="submission" date="2020-03" db="EMBL/GenBank/DDBJ databases">
        <title>Weissella sp. nov., isolated from Cybister lewisianus.</title>
        <authorList>
            <person name="Hyun D.-W."/>
            <person name="Bae J.-W."/>
        </authorList>
    </citation>
    <scope>NUCLEOTIDE SEQUENCE [LARGE SCALE GENOMIC DNA]</scope>
    <source>
        <strain evidence="21 22">HDW19</strain>
    </source>
</reference>
<dbReference type="Pfam" id="PF22619">
    <property type="entry name" value="DNA_polI_exo1"/>
    <property type="match status" value="1"/>
</dbReference>
<dbReference type="SMART" id="SM00279">
    <property type="entry name" value="HhH2"/>
    <property type="match status" value="1"/>
</dbReference>
<keyword evidence="12 17" id="KW-0239">DNA-directed DNA polymerase</keyword>
<evidence type="ECO:0000256" key="5">
    <source>
        <dbReference type="ARBA" id="ARBA00022679"/>
    </source>
</evidence>
<keyword evidence="10" id="KW-0378">Hydrolase</keyword>
<dbReference type="CDD" id="cd09898">
    <property type="entry name" value="H3TH_53EXO"/>
    <property type="match status" value="1"/>
</dbReference>
<dbReference type="EMBL" id="CP049888">
    <property type="protein sequence ID" value="QIL50707.1"/>
    <property type="molecule type" value="Genomic_DNA"/>
</dbReference>
<dbReference type="GO" id="GO:0003677">
    <property type="term" value="F:DNA binding"/>
    <property type="evidence" value="ECO:0007669"/>
    <property type="project" value="UniProtKB-UniRule"/>
</dbReference>
<name>A0A6G8B0E1_9LACO</name>
<keyword evidence="22" id="KW-1185">Reference proteome</keyword>
<evidence type="ECO:0000256" key="7">
    <source>
        <dbReference type="ARBA" id="ARBA00022705"/>
    </source>
</evidence>
<dbReference type="FunFam" id="1.20.1060.10:FF:000001">
    <property type="entry name" value="DNA polymerase I"/>
    <property type="match status" value="1"/>
</dbReference>
<evidence type="ECO:0000256" key="16">
    <source>
        <dbReference type="NCBIfam" id="TIGR00593"/>
    </source>
</evidence>
<dbReference type="InterPro" id="IPR020046">
    <property type="entry name" value="5-3_exonucl_a-hlix_arch_N"/>
</dbReference>
<evidence type="ECO:0000256" key="15">
    <source>
        <dbReference type="ARBA" id="ARBA00049244"/>
    </source>
</evidence>
<dbReference type="PANTHER" id="PTHR10133">
    <property type="entry name" value="DNA POLYMERASE I"/>
    <property type="match status" value="1"/>
</dbReference>
<dbReference type="Gene3D" id="1.10.150.20">
    <property type="entry name" value="5' to 3' exonuclease, C-terminal subdomain"/>
    <property type="match status" value="2"/>
</dbReference>
<evidence type="ECO:0000256" key="17">
    <source>
        <dbReference type="RuleBase" id="RU004460"/>
    </source>
</evidence>
<dbReference type="FunFam" id="3.40.50.1010:FF:000001">
    <property type="entry name" value="DNA polymerase I"/>
    <property type="match status" value="1"/>
</dbReference>
<dbReference type="PROSITE" id="PS00447">
    <property type="entry name" value="DNA_POLYMERASE_A"/>
    <property type="match status" value="1"/>
</dbReference>
<dbReference type="Proteomes" id="UP000500741">
    <property type="component" value="Chromosome"/>
</dbReference>
<comment type="catalytic activity">
    <reaction evidence="15 17">
        <text>DNA(n) + a 2'-deoxyribonucleoside 5'-triphosphate = DNA(n+1) + diphosphate</text>
        <dbReference type="Rhea" id="RHEA:22508"/>
        <dbReference type="Rhea" id="RHEA-COMP:17339"/>
        <dbReference type="Rhea" id="RHEA-COMP:17340"/>
        <dbReference type="ChEBI" id="CHEBI:33019"/>
        <dbReference type="ChEBI" id="CHEBI:61560"/>
        <dbReference type="ChEBI" id="CHEBI:173112"/>
        <dbReference type="EC" id="2.7.7.7"/>
    </reaction>
</comment>
<dbReference type="CDD" id="cd06140">
    <property type="entry name" value="DNA_polA_I_Bacillus_like_exo"/>
    <property type="match status" value="1"/>
</dbReference>
<dbReference type="NCBIfam" id="TIGR00593">
    <property type="entry name" value="pola"/>
    <property type="match status" value="1"/>
</dbReference>
<dbReference type="Gene3D" id="1.20.1060.10">
    <property type="entry name" value="Taq DNA Polymerase, Chain T, domain 4"/>
    <property type="match status" value="1"/>
</dbReference>
<keyword evidence="8" id="KW-0540">Nuclease</keyword>
<dbReference type="InterPro" id="IPR008918">
    <property type="entry name" value="HhH2"/>
</dbReference>
<proteinExistence type="inferred from homology"/>
<dbReference type="PRINTS" id="PR00868">
    <property type="entry name" value="DNAPOLI"/>
</dbReference>
<evidence type="ECO:0000256" key="12">
    <source>
        <dbReference type="ARBA" id="ARBA00022932"/>
    </source>
</evidence>
<evidence type="ECO:0000256" key="1">
    <source>
        <dbReference type="ARBA" id="ARBA00007705"/>
    </source>
</evidence>
<evidence type="ECO:0000313" key="22">
    <source>
        <dbReference type="Proteomes" id="UP000500741"/>
    </source>
</evidence>
<dbReference type="GO" id="GO:0006302">
    <property type="term" value="P:double-strand break repair"/>
    <property type="evidence" value="ECO:0007669"/>
    <property type="project" value="TreeGrafter"/>
</dbReference>
<dbReference type="AlphaFoldDB" id="A0A6G8B0E1"/>
<gene>
    <name evidence="17 21" type="primary">polA</name>
    <name evidence="21" type="ORF">G7084_04880</name>
</gene>
<evidence type="ECO:0000256" key="3">
    <source>
        <dbReference type="ARBA" id="ARBA00012417"/>
    </source>
</evidence>
<evidence type="ECO:0000256" key="2">
    <source>
        <dbReference type="ARBA" id="ARBA00011541"/>
    </source>
</evidence>
<dbReference type="KEGG" id="wco:G7084_04880"/>
<dbReference type="InterPro" id="IPR002421">
    <property type="entry name" value="5-3_exonuclease"/>
</dbReference>
<dbReference type="InterPro" id="IPR020045">
    <property type="entry name" value="DNA_polI_H3TH"/>
</dbReference>
<dbReference type="InterPro" id="IPR018320">
    <property type="entry name" value="DNA_polymerase_1"/>
</dbReference>